<dbReference type="InterPro" id="IPR029058">
    <property type="entry name" value="AB_hydrolase_fold"/>
</dbReference>
<reference evidence="1" key="2">
    <citation type="submission" date="2015-02" db="UniProtKB">
        <authorList>
            <consortium name="EnsemblMetazoa"/>
        </authorList>
    </citation>
    <scope>IDENTIFICATION</scope>
</reference>
<organism evidence="1 2">
    <name type="scientific">Strigamia maritima</name>
    <name type="common">European centipede</name>
    <name type="synonym">Geophilus maritimus</name>
    <dbReference type="NCBI Taxonomy" id="126957"/>
    <lineage>
        <taxon>Eukaryota</taxon>
        <taxon>Metazoa</taxon>
        <taxon>Ecdysozoa</taxon>
        <taxon>Arthropoda</taxon>
        <taxon>Myriapoda</taxon>
        <taxon>Chilopoda</taxon>
        <taxon>Pleurostigmophora</taxon>
        <taxon>Geophilomorpha</taxon>
        <taxon>Linotaeniidae</taxon>
        <taxon>Strigamia</taxon>
    </lineage>
</organism>
<accession>T1IWI7</accession>
<proteinExistence type="predicted"/>
<reference evidence="2" key="1">
    <citation type="submission" date="2011-05" db="EMBL/GenBank/DDBJ databases">
        <authorList>
            <person name="Richards S.R."/>
            <person name="Qu J."/>
            <person name="Jiang H."/>
            <person name="Jhangiani S.N."/>
            <person name="Agravi P."/>
            <person name="Goodspeed R."/>
            <person name="Gross S."/>
            <person name="Mandapat C."/>
            <person name="Jackson L."/>
            <person name="Mathew T."/>
            <person name="Pu L."/>
            <person name="Thornton R."/>
            <person name="Saada N."/>
            <person name="Wilczek-Boney K.B."/>
            <person name="Lee S."/>
            <person name="Kovar C."/>
            <person name="Wu Y."/>
            <person name="Scherer S.E."/>
            <person name="Worley K.C."/>
            <person name="Muzny D.M."/>
            <person name="Gibbs R."/>
        </authorList>
    </citation>
    <scope>NUCLEOTIDE SEQUENCE</scope>
    <source>
        <strain evidence="2">Brora</strain>
    </source>
</reference>
<keyword evidence="2" id="KW-1185">Reference proteome</keyword>
<evidence type="ECO:0000313" key="2">
    <source>
        <dbReference type="Proteomes" id="UP000014500"/>
    </source>
</evidence>
<evidence type="ECO:0000313" key="1">
    <source>
        <dbReference type="EnsemblMetazoa" id="SMAR005557-PA"/>
    </source>
</evidence>
<dbReference type="EnsemblMetazoa" id="SMAR005557-RA">
    <property type="protein sequence ID" value="SMAR005557-PA"/>
    <property type="gene ID" value="SMAR005557"/>
</dbReference>
<dbReference type="AlphaFoldDB" id="T1IWI7"/>
<name>T1IWI7_STRMM</name>
<dbReference type="HOGENOM" id="CLU_2690931_0_0_1"/>
<dbReference type="EMBL" id="JH431619">
    <property type="status" value="NOT_ANNOTATED_CDS"/>
    <property type="molecule type" value="Genomic_DNA"/>
</dbReference>
<protein>
    <submittedName>
        <fullName evidence="1">Uncharacterized protein</fullName>
    </submittedName>
</protein>
<dbReference type="Gene3D" id="3.40.50.1820">
    <property type="entry name" value="alpha/beta hydrolase"/>
    <property type="match status" value="1"/>
</dbReference>
<dbReference type="Proteomes" id="UP000014500">
    <property type="component" value="Unassembled WGS sequence"/>
</dbReference>
<sequence>MISGVFDLKLLPRTDINDKLNLDRTTAAALSPLLKALEAVGARFVQLSEFPLMDHFNVVDELYTSNSEITQRSL</sequence>